<name>A0A3M9MPD7_9BACT</name>
<evidence type="ECO:0000313" key="2">
    <source>
        <dbReference type="Proteomes" id="UP000271010"/>
    </source>
</evidence>
<keyword evidence="2" id="KW-1185">Reference proteome</keyword>
<comment type="caution">
    <text evidence="1">The sequence shown here is derived from an EMBL/GenBank/DDBJ whole genome shotgun (WGS) entry which is preliminary data.</text>
</comment>
<dbReference type="EMBL" id="RJJE01000017">
    <property type="protein sequence ID" value="RNI27371.1"/>
    <property type="molecule type" value="Genomic_DNA"/>
</dbReference>
<proteinExistence type="predicted"/>
<sequence length="258" mass="29360">MTLNNSPKIQLFTNSSGDATFNVTIVVKTGYRGSYDYVANVEEIKMLTQKVIDSLQEPVSGNPISFDVLGKATVPGSQKIYICTYVVTIMLAEPSRKKGGNPFYDFIEPSQAMSEKSHICRYNDFPPARHRYQLDGKVAMLNEDAQDLYINRYSVHVQFLSNNMEEHPIAFATDLDNLRNMINLYIFPDLNPCDRTFYARVDMGGNLMTYAKVTMAYRGEEVYPAPVAQIEPTTADQRKIEFRDMIDDLSRRGVFQNL</sequence>
<organism evidence="1 2">
    <name type="scientific">Rufibacter immobilis</name>
    <dbReference type="NCBI Taxonomy" id="1348778"/>
    <lineage>
        <taxon>Bacteria</taxon>
        <taxon>Pseudomonadati</taxon>
        <taxon>Bacteroidota</taxon>
        <taxon>Cytophagia</taxon>
        <taxon>Cytophagales</taxon>
        <taxon>Hymenobacteraceae</taxon>
        <taxon>Rufibacter</taxon>
    </lineage>
</organism>
<evidence type="ECO:0000313" key="1">
    <source>
        <dbReference type="EMBL" id="RNI27371.1"/>
    </source>
</evidence>
<dbReference type="RefSeq" id="WP_123133839.1">
    <property type="nucleotide sequence ID" value="NZ_RJJE01000017.1"/>
</dbReference>
<reference evidence="1 2" key="1">
    <citation type="submission" date="2018-11" db="EMBL/GenBank/DDBJ databases">
        <title>Rufibacter latericius sp. nov., isolated from water in Baiyang Lake.</title>
        <authorList>
            <person name="Yang Y."/>
        </authorList>
    </citation>
    <scope>NUCLEOTIDE SEQUENCE [LARGE SCALE GENOMIC DNA]</scope>
    <source>
        <strain evidence="1 2">MCC P1</strain>
    </source>
</reference>
<accession>A0A3M9MPD7</accession>
<protein>
    <submittedName>
        <fullName evidence="1">Uncharacterized protein</fullName>
    </submittedName>
</protein>
<gene>
    <name evidence="1" type="ORF">EFA69_14625</name>
</gene>
<dbReference type="AlphaFoldDB" id="A0A3M9MPD7"/>
<dbReference type="Proteomes" id="UP000271010">
    <property type="component" value="Unassembled WGS sequence"/>
</dbReference>